<dbReference type="EMBL" id="JAUNZN010000047">
    <property type="protein sequence ID" value="KAK4805959.1"/>
    <property type="molecule type" value="Genomic_DNA"/>
</dbReference>
<accession>A0AAN7MHN8</accession>
<evidence type="ECO:0000259" key="2">
    <source>
        <dbReference type="Pfam" id="PF21528"/>
    </source>
</evidence>
<evidence type="ECO:0000313" key="3">
    <source>
        <dbReference type="EMBL" id="KAK4805959.1"/>
    </source>
</evidence>
<protein>
    <recommendedName>
        <fullName evidence="2">DM14 domain-containing protein</fullName>
    </recommendedName>
</protein>
<sequence length="92" mass="9965">MWVAGGARVSLGRSERFSGRLQVPEAPPEPSGVESTLAERAGMYRTAIANARQAGDGSRVRRYERGLKVSRNHAPEGSGALAQSPRFPRIFN</sequence>
<dbReference type="Proteomes" id="UP001333110">
    <property type="component" value="Unassembled WGS sequence"/>
</dbReference>
<feature type="region of interest" description="Disordered" evidence="1">
    <location>
        <begin position="15"/>
        <end position="34"/>
    </location>
</feature>
<dbReference type="Pfam" id="PF21528">
    <property type="entry name" value="CC2D1A-B_DM14"/>
    <property type="match status" value="1"/>
</dbReference>
<name>A0AAN7MHN8_MYCAM</name>
<organism evidence="3 4">
    <name type="scientific">Mycteria americana</name>
    <name type="common">Wood stork</name>
    <dbReference type="NCBI Taxonomy" id="33587"/>
    <lineage>
        <taxon>Eukaryota</taxon>
        <taxon>Metazoa</taxon>
        <taxon>Chordata</taxon>
        <taxon>Craniata</taxon>
        <taxon>Vertebrata</taxon>
        <taxon>Euteleostomi</taxon>
        <taxon>Archelosauria</taxon>
        <taxon>Archosauria</taxon>
        <taxon>Dinosauria</taxon>
        <taxon>Saurischia</taxon>
        <taxon>Theropoda</taxon>
        <taxon>Coelurosauria</taxon>
        <taxon>Aves</taxon>
        <taxon>Neognathae</taxon>
        <taxon>Neoaves</taxon>
        <taxon>Aequornithes</taxon>
        <taxon>Ciconiiformes</taxon>
        <taxon>Ciconiidae</taxon>
        <taxon>Mycteria</taxon>
    </lineage>
</organism>
<dbReference type="InterPro" id="IPR006608">
    <property type="entry name" value="CC2D1A/B_DM14"/>
</dbReference>
<keyword evidence="4" id="KW-1185">Reference proteome</keyword>
<feature type="domain" description="DM14" evidence="2">
    <location>
        <begin position="37"/>
        <end position="68"/>
    </location>
</feature>
<proteinExistence type="predicted"/>
<gene>
    <name evidence="3" type="ORF">QYF61_022182</name>
</gene>
<comment type="caution">
    <text evidence="3">The sequence shown here is derived from an EMBL/GenBank/DDBJ whole genome shotgun (WGS) entry which is preliminary data.</text>
</comment>
<evidence type="ECO:0000313" key="4">
    <source>
        <dbReference type="Proteomes" id="UP001333110"/>
    </source>
</evidence>
<dbReference type="AlphaFoldDB" id="A0AAN7MHN8"/>
<feature type="region of interest" description="Disordered" evidence="1">
    <location>
        <begin position="69"/>
        <end position="92"/>
    </location>
</feature>
<reference evidence="3 4" key="1">
    <citation type="journal article" date="2023" name="J. Hered.">
        <title>Chromosome-level genome of the wood stork (Mycteria americana) provides insight into avian chromosome evolution.</title>
        <authorList>
            <person name="Flamio R. Jr."/>
            <person name="Ramstad K.M."/>
        </authorList>
    </citation>
    <scope>NUCLEOTIDE SEQUENCE [LARGE SCALE GENOMIC DNA]</scope>
    <source>
        <strain evidence="3">JAX WOST 10</strain>
    </source>
</reference>
<evidence type="ECO:0000256" key="1">
    <source>
        <dbReference type="SAM" id="MobiDB-lite"/>
    </source>
</evidence>